<evidence type="ECO:0000259" key="1">
    <source>
        <dbReference type="Pfam" id="PF13924"/>
    </source>
</evidence>
<feature type="domain" description="Lipocalin-like" evidence="1">
    <location>
        <begin position="85"/>
        <end position="218"/>
    </location>
</feature>
<dbReference type="EMBL" id="KM245025">
    <property type="protein sequence ID" value="AIU56847.1"/>
    <property type="molecule type" value="Genomic_DNA"/>
</dbReference>
<proteinExistence type="predicted"/>
<protein>
    <submittedName>
        <fullName evidence="2">Anatoxin-a synthetase associated cyclase</fullName>
    </submittedName>
</protein>
<dbReference type="AlphaFoldDB" id="A0A097PUH8"/>
<evidence type="ECO:0000313" key="2">
    <source>
        <dbReference type="EMBL" id="AIU56847.1"/>
    </source>
</evidence>
<organism evidence="2">
    <name type="scientific">Cuspidothrix issatschenkoi CHABD3</name>
    <dbReference type="NCBI Taxonomy" id="1564605"/>
    <lineage>
        <taxon>Bacteria</taxon>
        <taxon>Bacillati</taxon>
        <taxon>Cyanobacteriota</taxon>
        <taxon>Cyanophyceae</taxon>
        <taxon>Nostocales</taxon>
        <taxon>Aphanizomenonaceae</taxon>
        <taxon>Cuspidothrix</taxon>
    </lineage>
</organism>
<accession>A0A097PUH8</accession>
<sequence>MYFSKATAQQHKRSVTKVSRLQRNAIQWFSGGLTAALIVSGVCPIEARELKSNSVQQGTTNQAGKEFAPHKISRSDLSAKKKVLGTWRLLSWSNKDPQGNLSYPYGKDALGYIVYNPDGYMCATLSKKDRPNFPSGDILGGTLQEQAQAVQTYIAYCGTYTVTDTTVTHHVKVSLFPNYIGTDQVRMYKFENGKLVLSHAPEMMDGKLQTPAIVWERASK</sequence>
<dbReference type="Pfam" id="PF13924">
    <property type="entry name" value="Lipocalin_5"/>
    <property type="match status" value="1"/>
</dbReference>
<name>A0A097PUH8_9CYAN</name>
<dbReference type="InterPro" id="IPR024311">
    <property type="entry name" value="Lipocalin-like"/>
</dbReference>
<reference evidence="2" key="1">
    <citation type="submission" date="2014-07" db="EMBL/GenBank/DDBJ databases">
        <title>First characterization of the anatoxin-a biosynthesis gene cluster from Cuspidothrix issatschenkoi.</title>
        <authorList>
            <person name="Pan Q."/>
            <person name="Jiang Y."/>
            <person name="Li R."/>
        </authorList>
    </citation>
    <scope>NUCLEOTIDE SEQUENCE</scope>
    <source>
        <strain evidence="2">D3</strain>
    </source>
</reference>